<comment type="caution">
    <text evidence="9">The sequence shown here is derived from an EMBL/GenBank/DDBJ whole genome shotgun (WGS) entry which is preliminary data.</text>
</comment>
<proteinExistence type="predicted"/>
<keyword evidence="3" id="KW-1003">Cell membrane</keyword>
<dbReference type="InterPro" id="IPR020846">
    <property type="entry name" value="MFS_dom"/>
</dbReference>
<feature type="transmembrane region" description="Helical" evidence="7">
    <location>
        <begin position="236"/>
        <end position="260"/>
    </location>
</feature>
<comment type="subcellular location">
    <subcellularLocation>
        <location evidence="1">Cell membrane</location>
        <topology evidence="1">Multi-pass membrane protein</topology>
    </subcellularLocation>
</comment>
<feature type="transmembrane region" description="Helical" evidence="7">
    <location>
        <begin position="303"/>
        <end position="324"/>
    </location>
</feature>
<protein>
    <recommendedName>
        <fullName evidence="8">Major facilitator superfamily (MFS) profile domain-containing protein</fullName>
    </recommendedName>
</protein>
<keyword evidence="6 7" id="KW-0472">Membrane</keyword>
<evidence type="ECO:0000313" key="9">
    <source>
        <dbReference type="EMBL" id="OGE18765.1"/>
    </source>
</evidence>
<keyword evidence="4 7" id="KW-0812">Transmembrane</keyword>
<feature type="transmembrane region" description="Helical" evidence="7">
    <location>
        <begin position="386"/>
        <end position="406"/>
    </location>
</feature>
<evidence type="ECO:0000256" key="1">
    <source>
        <dbReference type="ARBA" id="ARBA00004651"/>
    </source>
</evidence>
<feature type="transmembrane region" description="Helical" evidence="7">
    <location>
        <begin position="344"/>
        <end position="365"/>
    </location>
</feature>
<dbReference type="InterPro" id="IPR036259">
    <property type="entry name" value="MFS_trans_sf"/>
</dbReference>
<feature type="transmembrane region" description="Helical" evidence="7">
    <location>
        <begin position="105"/>
        <end position="123"/>
    </location>
</feature>
<dbReference type="SUPFAM" id="SSF103473">
    <property type="entry name" value="MFS general substrate transporter"/>
    <property type="match status" value="1"/>
</dbReference>
<dbReference type="CDD" id="cd06173">
    <property type="entry name" value="MFS_MefA_like"/>
    <property type="match status" value="1"/>
</dbReference>
<organism evidence="9 10">
    <name type="scientific">Candidatus Daviesbacteria bacterium RIFCSPHIGHO2_01_FULL_41_23</name>
    <dbReference type="NCBI Taxonomy" id="1797764"/>
    <lineage>
        <taxon>Bacteria</taxon>
        <taxon>Candidatus Daviesiibacteriota</taxon>
    </lineage>
</organism>
<feature type="transmembrane region" description="Helical" evidence="7">
    <location>
        <begin position="412"/>
        <end position="436"/>
    </location>
</feature>
<feature type="transmembrane region" description="Helical" evidence="7">
    <location>
        <begin position="143"/>
        <end position="164"/>
    </location>
</feature>
<feature type="transmembrane region" description="Helical" evidence="7">
    <location>
        <begin position="81"/>
        <end position="99"/>
    </location>
</feature>
<dbReference type="Proteomes" id="UP000176336">
    <property type="component" value="Unassembled WGS sequence"/>
</dbReference>
<evidence type="ECO:0000256" key="6">
    <source>
        <dbReference type="ARBA" id="ARBA00023136"/>
    </source>
</evidence>
<feature type="transmembrane region" description="Helical" evidence="7">
    <location>
        <begin position="20"/>
        <end position="42"/>
    </location>
</feature>
<evidence type="ECO:0000313" key="10">
    <source>
        <dbReference type="Proteomes" id="UP000176336"/>
    </source>
</evidence>
<dbReference type="Pfam" id="PF07690">
    <property type="entry name" value="MFS_1"/>
    <property type="match status" value="1"/>
</dbReference>
<dbReference type="PANTHER" id="PTHR43266:SF2">
    <property type="entry name" value="MAJOR FACILITATOR SUPERFAMILY (MFS) PROFILE DOMAIN-CONTAINING PROTEIN"/>
    <property type="match status" value="1"/>
</dbReference>
<feature type="transmembrane region" description="Helical" evidence="7">
    <location>
        <begin position="272"/>
        <end position="291"/>
    </location>
</feature>
<feature type="transmembrane region" description="Helical" evidence="7">
    <location>
        <begin position="170"/>
        <end position="192"/>
    </location>
</feature>
<evidence type="ECO:0000259" key="8">
    <source>
        <dbReference type="PROSITE" id="PS50850"/>
    </source>
</evidence>
<name>A0A1F5IQV8_9BACT</name>
<sequence length="457" mass="49140">MTEKPSFASVIANRGFLNLWVNQILVQLSSNALNFTLLVWVYKLTDSNTAVSALMFAIYLPAVLLGLFSGVLVDIIDRKKIIMAINFFLCLLFFSLIFLKGNFPAILVVTFFINAFGQFYAPAEASAIPLVVKKNELLTANSLFSATLYSSFLIGFGLAGPLITHLGIDYIFGLGGAILAGAFLLSLVFPSIKSVPGAQGKKLILALAEKKFSKIWQIGTFEMAETIKLIKGKLPVLISILILAGVQMGIGIMAVLAPGFLEKSLQIKAADASYILIVPLGLGIITGGIILGKFGRGLIKRKLVSRAILFVGLVLLIVGVAPLISPAVDYFKHPKPVPFLYQLTLSQIMMIGSFLIGTAVISILVPSQTVLQENTPESVRGKVFSILGAAMSGLSLIPVFIIGILADAFGTTPIFIGLGVLVIMVGLFGLSPNLFFSKHELSYRVREFLGLGHWEGK</sequence>
<keyword evidence="5 7" id="KW-1133">Transmembrane helix</keyword>
<feature type="domain" description="Major facilitator superfamily (MFS) profile" evidence="8">
    <location>
        <begin position="15"/>
        <end position="434"/>
    </location>
</feature>
<accession>A0A1F5IQV8</accession>
<evidence type="ECO:0000256" key="7">
    <source>
        <dbReference type="SAM" id="Phobius"/>
    </source>
</evidence>
<dbReference type="EMBL" id="MFCR01000010">
    <property type="protein sequence ID" value="OGE18765.1"/>
    <property type="molecule type" value="Genomic_DNA"/>
</dbReference>
<dbReference type="GO" id="GO:0022857">
    <property type="term" value="F:transmembrane transporter activity"/>
    <property type="evidence" value="ECO:0007669"/>
    <property type="project" value="InterPro"/>
</dbReference>
<dbReference type="InterPro" id="IPR011701">
    <property type="entry name" value="MFS"/>
</dbReference>
<dbReference type="GO" id="GO:0005886">
    <property type="term" value="C:plasma membrane"/>
    <property type="evidence" value="ECO:0007669"/>
    <property type="project" value="UniProtKB-SubCell"/>
</dbReference>
<evidence type="ECO:0000256" key="2">
    <source>
        <dbReference type="ARBA" id="ARBA00022448"/>
    </source>
</evidence>
<gene>
    <name evidence="9" type="ORF">A2871_01995</name>
</gene>
<evidence type="ECO:0000256" key="3">
    <source>
        <dbReference type="ARBA" id="ARBA00022475"/>
    </source>
</evidence>
<feature type="transmembrane region" description="Helical" evidence="7">
    <location>
        <begin position="54"/>
        <end position="74"/>
    </location>
</feature>
<dbReference type="PROSITE" id="PS50850">
    <property type="entry name" value="MFS"/>
    <property type="match status" value="1"/>
</dbReference>
<reference evidence="9 10" key="1">
    <citation type="journal article" date="2016" name="Nat. Commun.">
        <title>Thousands of microbial genomes shed light on interconnected biogeochemical processes in an aquifer system.</title>
        <authorList>
            <person name="Anantharaman K."/>
            <person name="Brown C.T."/>
            <person name="Hug L.A."/>
            <person name="Sharon I."/>
            <person name="Castelle C.J."/>
            <person name="Probst A.J."/>
            <person name="Thomas B.C."/>
            <person name="Singh A."/>
            <person name="Wilkins M.J."/>
            <person name="Karaoz U."/>
            <person name="Brodie E.L."/>
            <person name="Williams K.H."/>
            <person name="Hubbard S.S."/>
            <person name="Banfield J.F."/>
        </authorList>
    </citation>
    <scope>NUCLEOTIDE SEQUENCE [LARGE SCALE GENOMIC DNA]</scope>
</reference>
<evidence type="ECO:0000256" key="5">
    <source>
        <dbReference type="ARBA" id="ARBA00022989"/>
    </source>
</evidence>
<dbReference type="AlphaFoldDB" id="A0A1F5IQV8"/>
<evidence type="ECO:0000256" key="4">
    <source>
        <dbReference type="ARBA" id="ARBA00022692"/>
    </source>
</evidence>
<keyword evidence="2" id="KW-0813">Transport</keyword>
<dbReference type="PANTHER" id="PTHR43266">
    <property type="entry name" value="MACROLIDE-EFFLUX PROTEIN"/>
    <property type="match status" value="1"/>
</dbReference>
<dbReference type="Gene3D" id="1.20.1250.20">
    <property type="entry name" value="MFS general substrate transporter like domains"/>
    <property type="match status" value="1"/>
</dbReference>